<dbReference type="Proteomes" id="UP000321121">
    <property type="component" value="Unassembled WGS sequence"/>
</dbReference>
<gene>
    <name evidence="2" type="ORF">HHA04nite_01350</name>
</gene>
<feature type="compositionally biased region" description="Basic and acidic residues" evidence="1">
    <location>
        <begin position="371"/>
        <end position="383"/>
    </location>
</feature>
<reference evidence="2 3" key="1">
    <citation type="submission" date="2019-07" db="EMBL/GenBank/DDBJ databases">
        <title>Whole genome shotgun sequence of Halomonas halophila NBRC 102604.</title>
        <authorList>
            <person name="Hosoyama A."/>
            <person name="Uohara A."/>
            <person name="Ohji S."/>
            <person name="Ichikawa N."/>
        </authorList>
    </citation>
    <scope>NUCLEOTIDE SEQUENCE [LARGE SCALE GENOMIC DNA]</scope>
    <source>
        <strain evidence="2 3">NBRC 102604</strain>
    </source>
</reference>
<dbReference type="RefSeq" id="WP_146907279.1">
    <property type="nucleotide sequence ID" value="NZ_BJUS01000001.1"/>
</dbReference>
<protein>
    <submittedName>
        <fullName evidence="2">Peptidase</fullName>
    </submittedName>
</protein>
<evidence type="ECO:0000313" key="2">
    <source>
        <dbReference type="EMBL" id="GEK71591.1"/>
    </source>
</evidence>
<accession>A0ABQ0TZM0</accession>
<keyword evidence="3" id="KW-1185">Reference proteome</keyword>
<name>A0ABQ0TZM0_9GAMM</name>
<proteinExistence type="predicted"/>
<dbReference type="PIRSF" id="PIRSF016624">
    <property type="entry name" value="Mu_prophg_I"/>
    <property type="match status" value="1"/>
</dbReference>
<feature type="region of interest" description="Disordered" evidence="1">
    <location>
        <begin position="333"/>
        <end position="383"/>
    </location>
</feature>
<organism evidence="2 3">
    <name type="scientific">Halomonas halophila</name>
    <dbReference type="NCBI Taxonomy" id="29573"/>
    <lineage>
        <taxon>Bacteria</taxon>
        <taxon>Pseudomonadati</taxon>
        <taxon>Pseudomonadota</taxon>
        <taxon>Gammaproteobacteria</taxon>
        <taxon>Oceanospirillales</taxon>
        <taxon>Halomonadaceae</taxon>
        <taxon>Halomonas</taxon>
    </lineage>
</organism>
<dbReference type="Pfam" id="PF10123">
    <property type="entry name" value="Mu-like_Pro"/>
    <property type="match status" value="1"/>
</dbReference>
<evidence type="ECO:0000256" key="1">
    <source>
        <dbReference type="SAM" id="MobiDB-lite"/>
    </source>
</evidence>
<comment type="caution">
    <text evidence="2">The sequence shown here is derived from an EMBL/GenBank/DDBJ whole genome shotgun (WGS) entry which is preliminary data.</text>
</comment>
<dbReference type="EMBL" id="BJUS01000001">
    <property type="protein sequence ID" value="GEK71591.1"/>
    <property type="molecule type" value="Genomic_DNA"/>
</dbReference>
<dbReference type="InterPro" id="IPR012106">
    <property type="entry name" value="Phage_Mu_Gp1"/>
</dbReference>
<evidence type="ECO:0000313" key="3">
    <source>
        <dbReference type="Proteomes" id="UP000321121"/>
    </source>
</evidence>
<sequence length="383" mass="40049">MIISRTTSPLAVLSASRPEHPVAVCALAVTTGDDKTRLIPGGTFDAPRGSLEGQGPWHLDAAGAAHVIQRAAARTTDIAIDYEHQILLADQNGQPAPASGWVDPRSLEWRDDGLYGRIQWTERAEQMIAAGEYRYLSPVFPYDPNTGAVNDLLHLALTNTPAIDDGIAELAAARRAPSTAAPQDEDSTVNREQLIKALGLKADATDEQIDGAIAALKAKAGEADGVRKALSLKDDDTPAEAVAALKAKADAKPAAGAEPDPAKFVPKAVYDEAVAALSAARVGEDQEMERLIDEGMKDGRIAGKATADWLKAQGLAALKAHLEDAPSIAALKGSTQTAGKAPQGDGEGGKGPHGLSDEELAVCKATDISPEDYRKANPVDDAE</sequence>